<evidence type="ECO:0000256" key="1">
    <source>
        <dbReference type="ARBA" id="ARBA00004772"/>
    </source>
</evidence>
<comment type="catalytic activity">
    <reaction evidence="8 9">
        <text>hydroxymethylbilane = uroporphyrinogen III + H2O</text>
        <dbReference type="Rhea" id="RHEA:18965"/>
        <dbReference type="ChEBI" id="CHEBI:15377"/>
        <dbReference type="ChEBI" id="CHEBI:57308"/>
        <dbReference type="ChEBI" id="CHEBI:57845"/>
        <dbReference type="EC" id="4.2.1.75"/>
    </reaction>
</comment>
<dbReference type="Proteomes" id="UP001319827">
    <property type="component" value="Chromosome"/>
</dbReference>
<dbReference type="Pfam" id="PF02602">
    <property type="entry name" value="HEM4"/>
    <property type="match status" value="1"/>
</dbReference>
<dbReference type="Gene3D" id="3.40.50.10090">
    <property type="match status" value="2"/>
</dbReference>
<keyword evidence="12" id="KW-1185">Reference proteome</keyword>
<evidence type="ECO:0000313" key="12">
    <source>
        <dbReference type="Proteomes" id="UP001319827"/>
    </source>
</evidence>
<dbReference type="EC" id="4.2.1.75" evidence="3 9"/>
<evidence type="ECO:0000256" key="6">
    <source>
        <dbReference type="ARBA" id="ARBA00037589"/>
    </source>
</evidence>
<evidence type="ECO:0000259" key="10">
    <source>
        <dbReference type="Pfam" id="PF02602"/>
    </source>
</evidence>
<dbReference type="PANTHER" id="PTHR38042:SF1">
    <property type="entry name" value="UROPORPHYRINOGEN-III SYNTHASE, CHLOROPLASTIC"/>
    <property type="match status" value="1"/>
</dbReference>
<dbReference type="InterPro" id="IPR003754">
    <property type="entry name" value="4pyrrol_synth_uPrphyn_synth"/>
</dbReference>
<dbReference type="EMBL" id="AP024355">
    <property type="protein sequence ID" value="BCR04890.1"/>
    <property type="molecule type" value="Genomic_DNA"/>
</dbReference>
<keyword evidence="4 9" id="KW-0456">Lyase</keyword>
<evidence type="ECO:0000256" key="3">
    <source>
        <dbReference type="ARBA" id="ARBA00013109"/>
    </source>
</evidence>
<dbReference type="SUPFAM" id="SSF69618">
    <property type="entry name" value="HemD-like"/>
    <property type="match status" value="1"/>
</dbReference>
<organism evidence="11 12">
    <name type="scientific">Desulfuromonas versatilis</name>
    <dbReference type="NCBI Taxonomy" id="2802975"/>
    <lineage>
        <taxon>Bacteria</taxon>
        <taxon>Pseudomonadati</taxon>
        <taxon>Thermodesulfobacteriota</taxon>
        <taxon>Desulfuromonadia</taxon>
        <taxon>Desulfuromonadales</taxon>
        <taxon>Desulfuromonadaceae</taxon>
        <taxon>Desulfuromonas</taxon>
    </lineage>
</organism>
<evidence type="ECO:0000256" key="8">
    <source>
        <dbReference type="ARBA" id="ARBA00048617"/>
    </source>
</evidence>
<dbReference type="RefSeq" id="WP_221252330.1">
    <property type="nucleotide sequence ID" value="NZ_AP024355.1"/>
</dbReference>
<keyword evidence="5 9" id="KW-0627">Porphyrin biosynthesis</keyword>
<accession>A0ABM8HPJ3</accession>
<evidence type="ECO:0000256" key="4">
    <source>
        <dbReference type="ARBA" id="ARBA00023239"/>
    </source>
</evidence>
<proteinExistence type="inferred from homology"/>
<evidence type="ECO:0000256" key="9">
    <source>
        <dbReference type="RuleBase" id="RU366031"/>
    </source>
</evidence>
<comment type="pathway">
    <text evidence="1 9">Porphyrin-containing compound metabolism; protoporphyrin-IX biosynthesis; coproporphyrinogen-III from 5-aminolevulinate: step 3/4.</text>
</comment>
<evidence type="ECO:0000256" key="5">
    <source>
        <dbReference type="ARBA" id="ARBA00023244"/>
    </source>
</evidence>
<sequence>MNEQSNLSAEVGPCHDLPLFGKTFLVTRAIEQAGEIVTILKSHGGLVLGCPTIRIVQAKCYAEPDSALANIGSFDWVIFTSQNTVVHFFNRLAALGCDTRALCTCRFCAVGPVTAEMLHARGVAVHMVPDKYTAEGIVEAFSGLRERRGRVLLPRGDRARSVISEGLTRQGYEVIAPILYYNVTPDGIPDQAMTALSKQQVDCIAFTAPSAVINLAKILGKTQFYGFLKGVTVAAIGPITSQACDKIALKPSIEAPKYTLASLADEIVNHYRRERAS</sequence>
<dbReference type="InterPro" id="IPR036108">
    <property type="entry name" value="4pyrrol_syn_uPrphyn_synt_sf"/>
</dbReference>
<reference evidence="11 12" key="2">
    <citation type="journal article" date="2021" name="Int. J. Syst. Evol. Microbiol.">
        <title>Isolation and Polyphasic Characterization of Desulfuromonas versatilis sp. Nov., an Electrogenic Bacteria Capable of Versatile Metabolism Isolated from a Graphene Oxide-Reducing Enrichment Culture.</title>
        <authorList>
            <person name="Xie L."/>
            <person name="Yoshida N."/>
            <person name="Ishii S."/>
            <person name="Meng L."/>
        </authorList>
    </citation>
    <scope>NUCLEOTIDE SEQUENCE [LARGE SCALE GENOMIC DNA]</scope>
    <source>
        <strain evidence="11 12">NIT-T3</strain>
    </source>
</reference>
<evidence type="ECO:0000256" key="2">
    <source>
        <dbReference type="ARBA" id="ARBA00008133"/>
    </source>
</evidence>
<evidence type="ECO:0000313" key="11">
    <source>
        <dbReference type="EMBL" id="BCR04890.1"/>
    </source>
</evidence>
<comment type="similarity">
    <text evidence="2 9">Belongs to the uroporphyrinogen-III synthase family.</text>
</comment>
<reference evidence="11 12" key="1">
    <citation type="journal article" date="2016" name="C (Basel)">
        <title>Selective Growth of and Electricity Production by Marine Exoelectrogenic Bacteria in Self-Aggregated Hydrogel of Microbially Reduced Graphene Oxide.</title>
        <authorList>
            <person name="Yoshida N."/>
            <person name="Goto Y."/>
            <person name="Miyata Y."/>
        </authorList>
    </citation>
    <scope>NUCLEOTIDE SEQUENCE [LARGE SCALE GENOMIC DNA]</scope>
    <source>
        <strain evidence="11 12">NIT-T3</strain>
    </source>
</reference>
<evidence type="ECO:0000256" key="7">
    <source>
        <dbReference type="ARBA" id="ARBA00040167"/>
    </source>
</evidence>
<name>A0ABM8HPJ3_9BACT</name>
<dbReference type="InterPro" id="IPR039793">
    <property type="entry name" value="UROS/Hem4"/>
</dbReference>
<gene>
    <name evidence="11" type="ORF">DESUT3_19590</name>
</gene>
<protein>
    <recommendedName>
        <fullName evidence="7 9">Uroporphyrinogen-III synthase</fullName>
        <ecNumber evidence="3 9">4.2.1.75</ecNumber>
    </recommendedName>
</protein>
<comment type="function">
    <text evidence="6 9">Catalyzes cyclization of the linear tetrapyrrole, hydroxymethylbilane, to the macrocyclic uroporphyrinogen III.</text>
</comment>
<dbReference type="CDD" id="cd06578">
    <property type="entry name" value="HemD"/>
    <property type="match status" value="1"/>
</dbReference>
<feature type="domain" description="Tetrapyrrole biosynthesis uroporphyrinogen III synthase" evidence="10">
    <location>
        <begin position="35"/>
        <end position="264"/>
    </location>
</feature>
<dbReference type="PANTHER" id="PTHR38042">
    <property type="entry name" value="UROPORPHYRINOGEN-III SYNTHASE, CHLOROPLASTIC"/>
    <property type="match status" value="1"/>
</dbReference>